<evidence type="ECO:0000313" key="5">
    <source>
        <dbReference type="EMBL" id="JAS27240.1"/>
    </source>
</evidence>
<keyword evidence="1" id="KW-0479">Metal-binding</keyword>
<sequence length="355" mass="40687">FLKAKAIKLKIFRTLNSTIPSLGKVEVWGKPSSICSKLTAENVYRTWNELKIVNKSDQGLLKEFCGKSINEPTGKSIHELIIHSRPNPENIKYQSQIDNVPEEFIDPITCEIMVLPIILPSGKIIDSSTFEKFTKEELKWGRAPSDPYTGKLINKSHQTVFATDLKSRLDKFLCDHSYKPDFKCLPRTVGRKQCNSVTNLVEIKQSVIPSRLISCQFENLYTNKRTNSNDINNLDISSNIQDFKKRKSSAAKDENKTNVQLSYDQQNLPREVRDELAMENALKNTLLSLPLNFTKQDTNKNLECDKCNKKDSLFQLPCSHILCRACLVSIINTNNLNCYKCHLLFEKKDPLRYHL</sequence>
<dbReference type="InterPro" id="IPR045696">
    <property type="entry name" value="Ubox5_N"/>
</dbReference>
<evidence type="ECO:0000256" key="2">
    <source>
        <dbReference type="ARBA" id="ARBA00022771"/>
    </source>
</evidence>
<evidence type="ECO:0000259" key="4">
    <source>
        <dbReference type="SMART" id="SM00504"/>
    </source>
</evidence>
<dbReference type="PANTHER" id="PTHR13492:SF2">
    <property type="entry name" value="RING FINGER PROTEIN 37"/>
    <property type="match status" value="1"/>
</dbReference>
<evidence type="ECO:0000256" key="1">
    <source>
        <dbReference type="ARBA" id="ARBA00022723"/>
    </source>
</evidence>
<dbReference type="CDD" id="cd16660">
    <property type="entry name" value="RING-Ubox_RNF37"/>
    <property type="match status" value="1"/>
</dbReference>
<dbReference type="InterPro" id="IPR003613">
    <property type="entry name" value="Ubox_domain"/>
</dbReference>
<dbReference type="Gene3D" id="3.30.40.10">
    <property type="entry name" value="Zinc/RING finger domain, C3HC4 (zinc finger)"/>
    <property type="match status" value="2"/>
</dbReference>
<reference evidence="5" key="1">
    <citation type="submission" date="2015-12" db="EMBL/GenBank/DDBJ databases">
        <title>De novo transcriptome assembly of four potential Pierce s Disease insect vectors from Arizona vineyards.</title>
        <authorList>
            <person name="Tassone E.E."/>
        </authorList>
    </citation>
    <scope>NUCLEOTIDE SEQUENCE</scope>
</reference>
<proteinExistence type="predicted"/>
<dbReference type="PANTHER" id="PTHR13492">
    <property type="entry name" value="RING FINGER PROTEIN 37"/>
    <property type="match status" value="1"/>
</dbReference>
<dbReference type="Pfam" id="PF19318">
    <property type="entry name" value="DUF5918"/>
    <property type="match status" value="1"/>
</dbReference>
<name>A0A1B6DNK7_9HEMI</name>
<dbReference type="SMART" id="SM00504">
    <property type="entry name" value="Ubox"/>
    <property type="match status" value="1"/>
</dbReference>
<dbReference type="GO" id="GO:0008270">
    <property type="term" value="F:zinc ion binding"/>
    <property type="evidence" value="ECO:0007669"/>
    <property type="project" value="UniProtKB-KW"/>
</dbReference>
<dbReference type="AlphaFoldDB" id="A0A1B6DNK7"/>
<dbReference type="InterPro" id="IPR039925">
    <property type="entry name" value="RNF37_RING-Ubox"/>
</dbReference>
<dbReference type="GO" id="GO:0005634">
    <property type="term" value="C:nucleus"/>
    <property type="evidence" value="ECO:0007669"/>
    <property type="project" value="TreeGrafter"/>
</dbReference>
<feature type="domain" description="U-box" evidence="4">
    <location>
        <begin position="103"/>
        <end position="172"/>
    </location>
</feature>
<dbReference type="PROSITE" id="PS00518">
    <property type="entry name" value="ZF_RING_1"/>
    <property type="match status" value="1"/>
</dbReference>
<dbReference type="InterPro" id="IPR017907">
    <property type="entry name" value="Znf_RING_CS"/>
</dbReference>
<protein>
    <recommendedName>
        <fullName evidence="4">U-box domain-containing protein</fullName>
    </recommendedName>
</protein>
<accession>A0A1B6DNK7</accession>
<dbReference type="InterPro" id="IPR039847">
    <property type="entry name" value="Ubox5"/>
</dbReference>
<dbReference type="Pfam" id="PF04564">
    <property type="entry name" value="U-box"/>
    <property type="match status" value="1"/>
</dbReference>
<keyword evidence="2" id="KW-0863">Zinc-finger</keyword>
<gene>
    <name evidence="5" type="ORF">g.5335</name>
</gene>
<dbReference type="SUPFAM" id="SSF57850">
    <property type="entry name" value="RING/U-box"/>
    <property type="match status" value="2"/>
</dbReference>
<dbReference type="InterPro" id="IPR013083">
    <property type="entry name" value="Znf_RING/FYVE/PHD"/>
</dbReference>
<dbReference type="GO" id="GO:0034450">
    <property type="term" value="F:ubiquitin-ubiquitin ligase activity"/>
    <property type="evidence" value="ECO:0007669"/>
    <property type="project" value="TreeGrafter"/>
</dbReference>
<evidence type="ECO:0000256" key="3">
    <source>
        <dbReference type="ARBA" id="ARBA00022833"/>
    </source>
</evidence>
<dbReference type="EMBL" id="GEDC01010058">
    <property type="protein sequence ID" value="JAS27240.1"/>
    <property type="molecule type" value="Transcribed_RNA"/>
</dbReference>
<keyword evidence="3" id="KW-0862">Zinc</keyword>
<organism evidence="5">
    <name type="scientific">Clastoptera arizonana</name>
    <name type="common">Arizona spittle bug</name>
    <dbReference type="NCBI Taxonomy" id="38151"/>
    <lineage>
        <taxon>Eukaryota</taxon>
        <taxon>Metazoa</taxon>
        <taxon>Ecdysozoa</taxon>
        <taxon>Arthropoda</taxon>
        <taxon>Hexapoda</taxon>
        <taxon>Insecta</taxon>
        <taxon>Pterygota</taxon>
        <taxon>Neoptera</taxon>
        <taxon>Paraneoptera</taxon>
        <taxon>Hemiptera</taxon>
        <taxon>Auchenorrhyncha</taxon>
        <taxon>Cercopoidea</taxon>
        <taxon>Clastopteridae</taxon>
        <taxon>Clastoptera</taxon>
    </lineage>
</organism>
<feature type="non-terminal residue" evidence="5">
    <location>
        <position position="1"/>
    </location>
</feature>
<dbReference type="GO" id="GO:0031625">
    <property type="term" value="F:ubiquitin protein ligase binding"/>
    <property type="evidence" value="ECO:0007669"/>
    <property type="project" value="TreeGrafter"/>
</dbReference>
<dbReference type="GO" id="GO:0000209">
    <property type="term" value="P:protein polyubiquitination"/>
    <property type="evidence" value="ECO:0007669"/>
    <property type="project" value="TreeGrafter"/>
</dbReference>